<dbReference type="CDD" id="cd00885">
    <property type="entry name" value="cinA"/>
    <property type="match status" value="1"/>
</dbReference>
<dbReference type="SUPFAM" id="SSF142433">
    <property type="entry name" value="CinA-like"/>
    <property type="match status" value="1"/>
</dbReference>
<feature type="domain" description="MoaB/Mog" evidence="2">
    <location>
        <begin position="4"/>
        <end position="170"/>
    </location>
</feature>
<dbReference type="HAMAP" id="MF_00226_B">
    <property type="entry name" value="CinA_B"/>
    <property type="match status" value="1"/>
</dbReference>
<dbReference type="PIRSF" id="PIRSF006728">
    <property type="entry name" value="CinA"/>
    <property type="match status" value="1"/>
</dbReference>
<dbReference type="NCBIfam" id="TIGR00199">
    <property type="entry name" value="PncC_domain"/>
    <property type="match status" value="1"/>
</dbReference>
<dbReference type="SMART" id="SM00852">
    <property type="entry name" value="MoCF_biosynth"/>
    <property type="match status" value="1"/>
</dbReference>
<dbReference type="InterPro" id="IPR036653">
    <property type="entry name" value="CinA-like_C"/>
</dbReference>
<dbReference type="InterPro" id="IPR001453">
    <property type="entry name" value="MoaB/Mog_dom"/>
</dbReference>
<dbReference type="AlphaFoldDB" id="A0A4Q0VNN6"/>
<dbReference type="InterPro" id="IPR050101">
    <property type="entry name" value="CinA"/>
</dbReference>
<keyword evidence="4" id="KW-1185">Reference proteome</keyword>
<evidence type="ECO:0000313" key="4">
    <source>
        <dbReference type="Proteomes" id="UP000290649"/>
    </source>
</evidence>
<dbReference type="NCBIfam" id="TIGR00177">
    <property type="entry name" value="molyb_syn"/>
    <property type="match status" value="1"/>
</dbReference>
<dbReference type="Pfam" id="PF02464">
    <property type="entry name" value="CinA"/>
    <property type="match status" value="1"/>
</dbReference>
<reference evidence="3 4" key="1">
    <citation type="journal article" date="2019" name="Int. J. Syst. Evol. Microbiol.">
        <title>Anaerobacillus alkaliphilus sp. nov., a novel alkaliphilic and moderately halophilic bacterium.</title>
        <authorList>
            <person name="Borsodi A.K."/>
            <person name="Aszalos J.M."/>
            <person name="Bihari P."/>
            <person name="Nagy I."/>
            <person name="Schumann P."/>
            <person name="Sproer C."/>
            <person name="Kovacs A.L."/>
            <person name="Boka K."/>
            <person name="Dobosy P."/>
            <person name="Ovari M."/>
            <person name="Szili-Kovacs T."/>
            <person name="Toth E."/>
        </authorList>
    </citation>
    <scope>NUCLEOTIDE SEQUENCE [LARGE SCALE GENOMIC DNA]</scope>
    <source>
        <strain evidence="3 4">B16-10</strain>
    </source>
</reference>
<dbReference type="SUPFAM" id="SSF53218">
    <property type="entry name" value="Molybdenum cofactor biosynthesis proteins"/>
    <property type="match status" value="1"/>
</dbReference>
<dbReference type="Pfam" id="PF00994">
    <property type="entry name" value="MoCF_biosynth"/>
    <property type="match status" value="1"/>
</dbReference>
<comment type="similarity">
    <text evidence="1">Belongs to the CinA family.</text>
</comment>
<dbReference type="InterPro" id="IPR036425">
    <property type="entry name" value="MoaB/Mog-like_dom_sf"/>
</dbReference>
<dbReference type="PANTHER" id="PTHR13939">
    <property type="entry name" value="NICOTINAMIDE-NUCLEOTIDE AMIDOHYDROLASE PNCC"/>
    <property type="match status" value="1"/>
</dbReference>
<dbReference type="NCBIfam" id="NF001813">
    <property type="entry name" value="PRK00549.1"/>
    <property type="match status" value="1"/>
</dbReference>
<dbReference type="Gene3D" id="3.30.70.2860">
    <property type="match status" value="1"/>
</dbReference>
<dbReference type="InterPro" id="IPR041424">
    <property type="entry name" value="CinA_KH"/>
</dbReference>
<proteinExistence type="inferred from homology"/>
<comment type="caution">
    <text evidence="3">The sequence shown here is derived from an EMBL/GenBank/DDBJ whole genome shotgun (WGS) entry which is preliminary data.</text>
</comment>
<dbReference type="Gene3D" id="3.40.980.10">
    <property type="entry name" value="MoaB/Mog-like domain"/>
    <property type="match status" value="1"/>
</dbReference>
<protein>
    <recommendedName>
        <fullName evidence="1">Putative competence-damage inducible protein</fullName>
    </recommendedName>
</protein>
<organism evidence="3 4">
    <name type="scientific">Anaerobacillus alkaliphilus</name>
    <dbReference type="NCBI Taxonomy" id="1548597"/>
    <lineage>
        <taxon>Bacteria</taxon>
        <taxon>Bacillati</taxon>
        <taxon>Bacillota</taxon>
        <taxon>Bacilli</taxon>
        <taxon>Bacillales</taxon>
        <taxon>Bacillaceae</taxon>
        <taxon>Anaerobacillus</taxon>
    </lineage>
</organism>
<evidence type="ECO:0000256" key="1">
    <source>
        <dbReference type="HAMAP-Rule" id="MF_00226"/>
    </source>
</evidence>
<dbReference type="Pfam" id="PF18146">
    <property type="entry name" value="CinA_KH"/>
    <property type="match status" value="1"/>
</dbReference>
<dbReference type="PANTHER" id="PTHR13939:SF0">
    <property type="entry name" value="NMN AMIDOHYDROLASE-LIKE PROTEIN YFAY"/>
    <property type="match status" value="1"/>
</dbReference>
<dbReference type="NCBIfam" id="TIGR00200">
    <property type="entry name" value="cinA_nterm"/>
    <property type="match status" value="1"/>
</dbReference>
<name>A0A4Q0VNN6_9BACI</name>
<evidence type="ECO:0000259" key="2">
    <source>
        <dbReference type="SMART" id="SM00852"/>
    </source>
</evidence>
<accession>A0A4Q0VNN6</accession>
<dbReference type="InterPro" id="IPR008136">
    <property type="entry name" value="CinA_C"/>
</dbReference>
<dbReference type="OrthoDB" id="9801454at2"/>
<dbReference type="Proteomes" id="UP000290649">
    <property type="component" value="Unassembled WGS sequence"/>
</dbReference>
<gene>
    <name evidence="1" type="primary">cinA</name>
    <name evidence="3" type="ORF">DS745_16445</name>
</gene>
<dbReference type="Gene3D" id="3.90.950.20">
    <property type="entry name" value="CinA-like"/>
    <property type="match status" value="1"/>
</dbReference>
<dbReference type="InterPro" id="IPR008135">
    <property type="entry name" value="Competence-induced_CinA"/>
</dbReference>
<dbReference type="RefSeq" id="WP_129079305.1">
    <property type="nucleotide sequence ID" value="NZ_QOUX01000046.1"/>
</dbReference>
<sequence>MNAEIIAIGSELLLGQITNTNAQFISKQLANIGVNVYYHTVVGDNSVRLVDAVEHAKKRSDLIIFTGGLGPTKDDLTKETLAKLVGRSLVIDKEAERSIESYFQRRNRVMTENNRKQALVIEGSHILPNDQGMAPGMAFLDSGIHYLLLPGPPKEMQPMFTTYGLPYLFSNLEESTQIISRVLNFYGIGESQLETELLDLIEAQTNPTIAPLAKDGEVTIRLTVKHQSKAVGLQLLDELENLILARVGAYFYGYDDTSLTKELITMLNDQSLSVAAAESITGGLFSSEITAHPGVSSIFKGGVTCYSNDVKQSLLEVPNEVIEQFGAVSEQCAKYLAENVRSLLKADFGISFTGVAGPTKIEDKEVGTVFIAVAKLGEETISYPINLAGTREQIQSRSVKYGLYCLLKQLQKGGKKNVL</sequence>
<dbReference type="EMBL" id="QOUX01000046">
    <property type="protein sequence ID" value="RXI97943.1"/>
    <property type="molecule type" value="Genomic_DNA"/>
</dbReference>
<evidence type="ECO:0000313" key="3">
    <source>
        <dbReference type="EMBL" id="RXI97943.1"/>
    </source>
</evidence>